<dbReference type="AlphaFoldDB" id="A0A9N9KXP2"/>
<name>A0A9N9KXP2_9HELO</name>
<sequence>MILSSLLHRKQTMGREDEICAAFRKTREVWIRRSGESIEAKKAAKTVGFVLEKARKGHAYSGVDEAFGDSSAHSIGPEFSETPSSRNLENSLGFHESVADGPIMPNLTGEFAIASGDQTQGFGFDIGMNGMEGDMDLNEWMSMNGSGTSW</sequence>
<dbReference type="Proteomes" id="UP000696280">
    <property type="component" value="Unassembled WGS sequence"/>
</dbReference>
<dbReference type="OrthoDB" id="4934715at2759"/>
<evidence type="ECO:0000313" key="2">
    <source>
        <dbReference type="Proteomes" id="UP000696280"/>
    </source>
</evidence>
<proteinExistence type="predicted"/>
<accession>A0A9N9KXP2</accession>
<gene>
    <name evidence="1" type="ORF">HYFRA_00003655</name>
</gene>
<comment type="caution">
    <text evidence="1">The sequence shown here is derived from an EMBL/GenBank/DDBJ whole genome shotgun (WGS) entry which is preliminary data.</text>
</comment>
<reference evidence="1" key="1">
    <citation type="submission" date="2021-07" db="EMBL/GenBank/DDBJ databases">
        <authorList>
            <person name="Durling M."/>
        </authorList>
    </citation>
    <scope>NUCLEOTIDE SEQUENCE</scope>
</reference>
<protein>
    <submittedName>
        <fullName evidence="1">Uncharacterized protein</fullName>
    </submittedName>
</protein>
<dbReference type="EMBL" id="CAJVRL010000070">
    <property type="protein sequence ID" value="CAG8956275.1"/>
    <property type="molecule type" value="Genomic_DNA"/>
</dbReference>
<organism evidence="1 2">
    <name type="scientific">Hymenoscyphus fraxineus</name>
    <dbReference type="NCBI Taxonomy" id="746836"/>
    <lineage>
        <taxon>Eukaryota</taxon>
        <taxon>Fungi</taxon>
        <taxon>Dikarya</taxon>
        <taxon>Ascomycota</taxon>
        <taxon>Pezizomycotina</taxon>
        <taxon>Leotiomycetes</taxon>
        <taxon>Helotiales</taxon>
        <taxon>Helotiaceae</taxon>
        <taxon>Hymenoscyphus</taxon>
    </lineage>
</organism>
<evidence type="ECO:0000313" key="1">
    <source>
        <dbReference type="EMBL" id="CAG8956275.1"/>
    </source>
</evidence>
<keyword evidence="2" id="KW-1185">Reference proteome</keyword>